<dbReference type="Pfam" id="PF04542">
    <property type="entry name" value="Sigma70_r2"/>
    <property type="match status" value="1"/>
</dbReference>
<feature type="domain" description="RNA polymerase sigma-70 region 2" evidence="5">
    <location>
        <begin position="25"/>
        <end position="87"/>
    </location>
</feature>
<accession>A0A1E3AJR5</accession>
<dbReference type="GO" id="GO:0006352">
    <property type="term" value="P:DNA-templated transcription initiation"/>
    <property type="evidence" value="ECO:0007669"/>
    <property type="project" value="InterPro"/>
</dbReference>
<keyword evidence="2" id="KW-0805">Transcription regulation</keyword>
<dbReference type="EMBL" id="MCGH01000001">
    <property type="protein sequence ID" value="ODM08849.1"/>
    <property type="molecule type" value="Genomic_DNA"/>
</dbReference>
<dbReference type="GO" id="GO:0016987">
    <property type="term" value="F:sigma factor activity"/>
    <property type="evidence" value="ECO:0007669"/>
    <property type="project" value="UniProtKB-KW"/>
</dbReference>
<dbReference type="InterPro" id="IPR013324">
    <property type="entry name" value="RNA_pol_sigma_r3/r4-like"/>
</dbReference>
<gene>
    <name evidence="7" type="primary">ylaC_1</name>
    <name evidence="7" type="ORF">BEI61_00478</name>
</gene>
<dbReference type="InterPro" id="IPR013249">
    <property type="entry name" value="RNA_pol_sigma70_r4_t2"/>
</dbReference>
<evidence type="ECO:0000259" key="5">
    <source>
        <dbReference type="Pfam" id="PF04542"/>
    </source>
</evidence>
<dbReference type="InterPro" id="IPR013325">
    <property type="entry name" value="RNA_pol_sigma_r2"/>
</dbReference>
<organism evidence="7 8">
    <name type="scientific">Eisenbergiella tayi</name>
    <dbReference type="NCBI Taxonomy" id="1432052"/>
    <lineage>
        <taxon>Bacteria</taxon>
        <taxon>Bacillati</taxon>
        <taxon>Bacillota</taxon>
        <taxon>Clostridia</taxon>
        <taxon>Lachnospirales</taxon>
        <taxon>Lachnospiraceae</taxon>
        <taxon>Eisenbergiella</taxon>
    </lineage>
</organism>
<evidence type="ECO:0000259" key="6">
    <source>
        <dbReference type="Pfam" id="PF08281"/>
    </source>
</evidence>
<dbReference type="InterPro" id="IPR014284">
    <property type="entry name" value="RNA_pol_sigma-70_dom"/>
</dbReference>
<dbReference type="PANTHER" id="PTHR43133:SF51">
    <property type="entry name" value="RNA POLYMERASE SIGMA FACTOR"/>
    <property type="match status" value="1"/>
</dbReference>
<dbReference type="AlphaFoldDB" id="A0A1E3AJR5"/>
<sequence length="171" mass="19994">MDKDFLLINKMKNGDESAMESFVCRYYPKILCYCHYHVSDRGYAEDITQETFVKFFGSLSVYRHHGKALNYLYTIAANLCRDFYKKSTSLPVPDIPDACGNSMDSVDCRLDMEEALRRLPGELREILILYYFQERKQREIADILDIGLPLVKFRLKQAKEQLGQLLGKERE</sequence>
<dbReference type="InterPro" id="IPR039425">
    <property type="entry name" value="RNA_pol_sigma-70-like"/>
</dbReference>
<dbReference type="GO" id="GO:0003677">
    <property type="term" value="F:DNA binding"/>
    <property type="evidence" value="ECO:0007669"/>
    <property type="project" value="InterPro"/>
</dbReference>
<dbReference type="CDD" id="cd06171">
    <property type="entry name" value="Sigma70_r4"/>
    <property type="match status" value="1"/>
</dbReference>
<evidence type="ECO:0000313" key="8">
    <source>
        <dbReference type="Proteomes" id="UP000094067"/>
    </source>
</evidence>
<dbReference type="RefSeq" id="WP_069151115.1">
    <property type="nucleotide sequence ID" value="NZ_MCGH01000001.1"/>
</dbReference>
<dbReference type="InterPro" id="IPR036388">
    <property type="entry name" value="WH-like_DNA-bd_sf"/>
</dbReference>
<dbReference type="Proteomes" id="UP000094067">
    <property type="component" value="Unassembled WGS sequence"/>
</dbReference>
<dbReference type="Gene3D" id="1.10.1740.10">
    <property type="match status" value="1"/>
</dbReference>
<dbReference type="PANTHER" id="PTHR43133">
    <property type="entry name" value="RNA POLYMERASE ECF-TYPE SIGMA FACTO"/>
    <property type="match status" value="1"/>
</dbReference>
<evidence type="ECO:0000313" key="7">
    <source>
        <dbReference type="EMBL" id="ODM08849.1"/>
    </source>
</evidence>
<reference evidence="7 8" key="1">
    <citation type="submission" date="2016-07" db="EMBL/GenBank/DDBJ databases">
        <title>Characterization of isolates of Eisenbergiella tayi derived from blood cultures, using whole genome sequencing.</title>
        <authorList>
            <person name="Burdz T."/>
            <person name="Wiebe D."/>
            <person name="Huynh C."/>
            <person name="Bernard K."/>
        </authorList>
    </citation>
    <scope>NUCLEOTIDE SEQUENCE [LARGE SCALE GENOMIC DNA]</scope>
    <source>
        <strain evidence="7 8">NML 110608</strain>
    </source>
</reference>
<dbReference type="NCBIfam" id="TIGR02937">
    <property type="entry name" value="sigma70-ECF"/>
    <property type="match status" value="1"/>
</dbReference>
<name>A0A1E3AJR5_9FIRM</name>
<comment type="similarity">
    <text evidence="1">Belongs to the sigma-70 factor family. ECF subfamily.</text>
</comment>
<keyword evidence="3" id="KW-0731">Sigma factor</keyword>
<protein>
    <submittedName>
        <fullName evidence="7">RNA polymerase sigma factor YlaC</fullName>
    </submittedName>
</protein>
<dbReference type="SUPFAM" id="SSF88659">
    <property type="entry name" value="Sigma3 and sigma4 domains of RNA polymerase sigma factors"/>
    <property type="match status" value="1"/>
</dbReference>
<dbReference type="InterPro" id="IPR007627">
    <property type="entry name" value="RNA_pol_sigma70_r2"/>
</dbReference>
<dbReference type="Pfam" id="PF08281">
    <property type="entry name" value="Sigma70_r4_2"/>
    <property type="match status" value="1"/>
</dbReference>
<evidence type="ECO:0000256" key="2">
    <source>
        <dbReference type="ARBA" id="ARBA00023015"/>
    </source>
</evidence>
<evidence type="ECO:0000256" key="3">
    <source>
        <dbReference type="ARBA" id="ARBA00023082"/>
    </source>
</evidence>
<evidence type="ECO:0000256" key="1">
    <source>
        <dbReference type="ARBA" id="ARBA00010641"/>
    </source>
</evidence>
<comment type="caution">
    <text evidence="7">The sequence shown here is derived from an EMBL/GenBank/DDBJ whole genome shotgun (WGS) entry which is preliminary data.</text>
</comment>
<proteinExistence type="inferred from homology"/>
<evidence type="ECO:0000256" key="4">
    <source>
        <dbReference type="ARBA" id="ARBA00023163"/>
    </source>
</evidence>
<dbReference type="Gene3D" id="1.10.10.10">
    <property type="entry name" value="Winged helix-like DNA-binding domain superfamily/Winged helix DNA-binding domain"/>
    <property type="match status" value="1"/>
</dbReference>
<feature type="domain" description="RNA polymerase sigma factor 70 region 4 type 2" evidence="6">
    <location>
        <begin position="111"/>
        <end position="162"/>
    </location>
</feature>
<dbReference type="SUPFAM" id="SSF88946">
    <property type="entry name" value="Sigma2 domain of RNA polymerase sigma factors"/>
    <property type="match status" value="1"/>
</dbReference>
<keyword evidence="4" id="KW-0804">Transcription</keyword>